<evidence type="ECO:0000259" key="9">
    <source>
        <dbReference type="Pfam" id="PF16875"/>
    </source>
</evidence>
<feature type="binding site" evidence="7">
    <location>
        <position position="451"/>
    </location>
    <ligand>
        <name>substrate</name>
    </ligand>
</feature>
<evidence type="ECO:0000256" key="5">
    <source>
        <dbReference type="PIRNR" id="PIRNR005536"/>
    </source>
</evidence>
<proteinExistence type="inferred from homology"/>
<dbReference type="Gene3D" id="3.20.20.70">
    <property type="entry name" value="Aldolase class I"/>
    <property type="match status" value="1"/>
</dbReference>
<protein>
    <recommendedName>
        <fullName evidence="2 5">Alpha-galactosidase</fullName>
        <ecNumber evidence="2 5">3.2.1.22</ecNumber>
    </recommendedName>
</protein>
<dbReference type="InterPro" id="IPR017853">
    <property type="entry name" value="GH"/>
</dbReference>
<name>A0A9D1S5T5_9FIRM</name>
<feature type="binding site" evidence="7">
    <location>
        <position position="534"/>
    </location>
    <ligand>
        <name>substrate</name>
    </ligand>
</feature>
<dbReference type="Pfam" id="PF16874">
    <property type="entry name" value="Glyco_hydro_36C"/>
    <property type="match status" value="1"/>
</dbReference>
<dbReference type="CDD" id="cd14791">
    <property type="entry name" value="GH36"/>
    <property type="match status" value="1"/>
</dbReference>
<dbReference type="InterPro" id="IPR002252">
    <property type="entry name" value="Glyco_hydro_36"/>
</dbReference>
<keyword evidence="4 5" id="KW-0326">Glycosidase</keyword>
<dbReference type="PRINTS" id="PR00743">
    <property type="entry name" value="GLHYDRLASE36"/>
</dbReference>
<dbReference type="Gene3D" id="2.70.98.60">
    <property type="entry name" value="alpha-galactosidase from lactobacil brevis"/>
    <property type="match status" value="1"/>
</dbReference>
<dbReference type="Pfam" id="PF02065">
    <property type="entry name" value="Melibiase"/>
    <property type="match status" value="1"/>
</dbReference>
<dbReference type="PANTHER" id="PTHR43053:SF3">
    <property type="entry name" value="ALPHA-GALACTOSIDASE C-RELATED"/>
    <property type="match status" value="1"/>
</dbReference>
<evidence type="ECO:0000259" key="8">
    <source>
        <dbReference type="Pfam" id="PF16874"/>
    </source>
</evidence>
<evidence type="ECO:0000313" key="10">
    <source>
        <dbReference type="EMBL" id="HIU48035.1"/>
    </source>
</evidence>
<feature type="binding site" evidence="7">
    <location>
        <begin position="484"/>
        <end position="488"/>
    </location>
    <ligand>
        <name>substrate</name>
    </ligand>
</feature>
<evidence type="ECO:0000256" key="6">
    <source>
        <dbReference type="PIRSR" id="PIRSR005536-1"/>
    </source>
</evidence>
<dbReference type="AlphaFoldDB" id="A0A9D1S5T5"/>
<feature type="binding site" evidence="7">
    <location>
        <position position="207"/>
    </location>
    <ligand>
        <name>substrate</name>
    </ligand>
</feature>
<dbReference type="Proteomes" id="UP000824111">
    <property type="component" value="Unassembled WGS sequence"/>
</dbReference>
<dbReference type="SUPFAM" id="SSF51445">
    <property type="entry name" value="(Trans)glycosidases"/>
    <property type="match status" value="1"/>
</dbReference>
<dbReference type="Pfam" id="PF16875">
    <property type="entry name" value="Glyco_hydro_36N"/>
    <property type="match status" value="1"/>
</dbReference>
<dbReference type="InterPro" id="IPR038417">
    <property type="entry name" value="Alpga-gal_N_sf"/>
</dbReference>
<accession>A0A9D1S5T5</accession>
<dbReference type="PROSITE" id="PS00512">
    <property type="entry name" value="ALPHA_GALACTOSIDASE"/>
    <property type="match status" value="1"/>
</dbReference>
<evidence type="ECO:0000256" key="7">
    <source>
        <dbReference type="PIRSR" id="PIRSR005536-2"/>
    </source>
</evidence>
<dbReference type="InterPro" id="IPR000111">
    <property type="entry name" value="Glyco_hydro_27/36_CS"/>
</dbReference>
<dbReference type="InterPro" id="IPR013785">
    <property type="entry name" value="Aldolase_TIM"/>
</dbReference>
<dbReference type="EMBL" id="DVND01000036">
    <property type="protein sequence ID" value="HIU48035.1"/>
    <property type="molecule type" value="Genomic_DNA"/>
</dbReference>
<dbReference type="InterPro" id="IPR050985">
    <property type="entry name" value="Alpha-glycosidase_related"/>
</dbReference>
<evidence type="ECO:0000313" key="11">
    <source>
        <dbReference type="Proteomes" id="UP000824111"/>
    </source>
</evidence>
<comment type="catalytic activity">
    <reaction evidence="1 5">
        <text>Hydrolysis of terminal, non-reducing alpha-D-galactose residues in alpha-D-galactosides, including galactose oligosaccharides, galactomannans and galactolipids.</text>
        <dbReference type="EC" id="3.2.1.22"/>
    </reaction>
</comment>
<feature type="domain" description="Glycosyl hydrolase family 36 N-terminal" evidence="9">
    <location>
        <begin position="28"/>
        <end position="292"/>
    </location>
</feature>
<organism evidence="10 11">
    <name type="scientific">Candidatus Avimonoglobus intestinipullorum</name>
    <dbReference type="NCBI Taxonomy" id="2840699"/>
    <lineage>
        <taxon>Bacteria</taxon>
        <taxon>Bacillati</taxon>
        <taxon>Bacillota</taxon>
        <taxon>Clostridia</taxon>
        <taxon>Eubacteriales</taxon>
        <taxon>Candidatus Avimonoglobus</taxon>
    </lineage>
</organism>
<feature type="active site" description="Nucleophile" evidence="6">
    <location>
        <position position="486"/>
    </location>
</feature>
<dbReference type="InterPro" id="IPR031705">
    <property type="entry name" value="Glyco_hydro_36_C"/>
</dbReference>
<evidence type="ECO:0000256" key="1">
    <source>
        <dbReference type="ARBA" id="ARBA00001255"/>
    </source>
</evidence>
<evidence type="ECO:0000256" key="3">
    <source>
        <dbReference type="ARBA" id="ARBA00022801"/>
    </source>
</evidence>
<dbReference type="GO" id="GO:0016052">
    <property type="term" value="P:carbohydrate catabolic process"/>
    <property type="evidence" value="ECO:0007669"/>
    <property type="project" value="InterPro"/>
</dbReference>
<dbReference type="GO" id="GO:0004557">
    <property type="term" value="F:alpha-galactosidase activity"/>
    <property type="evidence" value="ECO:0007669"/>
    <property type="project" value="UniProtKB-UniRule"/>
</dbReference>
<sequence>MAIRVEESTFYLETKASSYIFTVYDEKYLVHLHYGKRIGTVGQMERIVDLDPRPGFMADNAAYFGMDGSRAEQVVCAEVLPQEYPCYGHGDLRSPAFHAQYKDGNRITEFHYAGYRVFEGKKALKGLPATYAEPGDRVSTLEIDLKDELTGLCAVLSYTVFEEQDAIARSVRFENGGKDAITLQTVMSANVDFYGKDWDLTHLDGSWARERHIHKNPLTNGYQGIDSKRGASSHVHNPFIALSGRDAGEEHGDVYGFSLVYSGNFIAEADVDQLDMTRVRIGLHPFDFAWKLDAGDEFQTPEVVMVYSDAGFGKMSRRFHDLYRTRLCRGAYRDAPRPVLINNWEATYFNFNEEKILNIAKKAKSVGVDLMVLDDGWFGKRDLDDCSLGDWVVDRRKLPDGIDGLANKVVELGMQFGLWFEPEMVSPDSDLFRAHPDWCIHVANRRLSLGRRQLILDLSRQDVCAYIIDAVAAVLDSAPITYVKWDMNRNMTEMGSALLAPEHQAEFAHRYMLGLYYVMETLTTRFPQVLFEGCSGGGGRFDPGMLYYMPQIWTSDDSDAVERLFIQYGTSMVYPAGTMGAHVSAVPNHQVGRTASIKMRGDVAMTGQFGYELDLALLSDEELEAVRGQIQQYKKYRDIIHNGALYRLRSPFEGNNMALEYVSQDGNTVLLFYYTVLAKPNPAVERIQLRGLDTNANYILEESGAQFGGDRLMHLGLNLKDKEDFSSRVFVFKKKQ</sequence>
<dbReference type="EC" id="3.2.1.22" evidence="2 5"/>
<reference evidence="10" key="2">
    <citation type="journal article" date="2021" name="PeerJ">
        <title>Extensive microbial diversity within the chicken gut microbiome revealed by metagenomics and culture.</title>
        <authorList>
            <person name="Gilroy R."/>
            <person name="Ravi A."/>
            <person name="Getino M."/>
            <person name="Pursley I."/>
            <person name="Horton D.L."/>
            <person name="Alikhan N.F."/>
            <person name="Baker D."/>
            <person name="Gharbi K."/>
            <person name="Hall N."/>
            <person name="Watson M."/>
            <person name="Adriaenssens E.M."/>
            <person name="Foster-Nyarko E."/>
            <person name="Jarju S."/>
            <person name="Secka A."/>
            <person name="Antonio M."/>
            <person name="Oren A."/>
            <person name="Chaudhuri R.R."/>
            <person name="La Ragione R."/>
            <person name="Hildebrand F."/>
            <person name="Pallen M.J."/>
        </authorList>
    </citation>
    <scope>NUCLEOTIDE SEQUENCE</scope>
    <source>
        <strain evidence="10">ChiSjej4B22-9803</strain>
    </source>
</reference>
<feature type="domain" description="Glycosyl hydrolase family 36 C-terminal" evidence="8">
    <location>
        <begin position="657"/>
        <end position="732"/>
    </location>
</feature>
<gene>
    <name evidence="10" type="ORF">IAB04_01575</name>
</gene>
<comment type="similarity">
    <text evidence="5">Belongs to the glycosyl hydrolase.</text>
</comment>
<keyword evidence="3 5" id="KW-0378">Hydrolase</keyword>
<dbReference type="PANTHER" id="PTHR43053">
    <property type="entry name" value="GLYCOSIDASE FAMILY 31"/>
    <property type="match status" value="1"/>
</dbReference>
<evidence type="ECO:0000256" key="4">
    <source>
        <dbReference type="ARBA" id="ARBA00023295"/>
    </source>
</evidence>
<dbReference type="Gene3D" id="2.60.40.1180">
    <property type="entry name" value="Golgi alpha-mannosidase II"/>
    <property type="match status" value="1"/>
</dbReference>
<evidence type="ECO:0000256" key="2">
    <source>
        <dbReference type="ARBA" id="ARBA00012755"/>
    </source>
</evidence>
<dbReference type="FunFam" id="3.20.20.70:FF:000118">
    <property type="entry name" value="Alpha-galactosidase"/>
    <property type="match status" value="1"/>
</dbReference>
<feature type="binding site" evidence="7">
    <location>
        <position position="556"/>
    </location>
    <ligand>
        <name>substrate</name>
    </ligand>
</feature>
<feature type="active site" description="Proton donor" evidence="6">
    <location>
        <position position="556"/>
    </location>
</feature>
<dbReference type="PIRSF" id="PIRSF005536">
    <property type="entry name" value="Agal"/>
    <property type="match status" value="1"/>
</dbReference>
<dbReference type="InterPro" id="IPR031704">
    <property type="entry name" value="Glyco_hydro_36_N"/>
</dbReference>
<feature type="binding site" evidence="7">
    <location>
        <begin position="374"/>
        <end position="375"/>
    </location>
    <ligand>
        <name>substrate</name>
    </ligand>
</feature>
<reference evidence="10" key="1">
    <citation type="submission" date="2020-10" db="EMBL/GenBank/DDBJ databases">
        <authorList>
            <person name="Gilroy R."/>
        </authorList>
    </citation>
    <scope>NUCLEOTIDE SEQUENCE</scope>
    <source>
        <strain evidence="10">ChiSjej4B22-9803</strain>
    </source>
</reference>
<dbReference type="InterPro" id="IPR013780">
    <property type="entry name" value="Glyco_hydro_b"/>
</dbReference>
<comment type="caution">
    <text evidence="10">The sequence shown here is derived from an EMBL/GenBank/DDBJ whole genome shotgun (WGS) entry which is preliminary data.</text>
</comment>